<dbReference type="PANTHER" id="PTHR11808:SF80">
    <property type="entry name" value="CYSTATHIONINE GAMMA-LYASE"/>
    <property type="match status" value="1"/>
</dbReference>
<comment type="caution">
    <text evidence="4">The sequence shown here is derived from an EMBL/GenBank/DDBJ whole genome shotgun (WGS) entry which is preliminary data.</text>
</comment>
<name>A0A0R2FHL7_9LACO</name>
<dbReference type="PATRIC" id="fig|1618.3.peg.1219"/>
<evidence type="ECO:0000256" key="3">
    <source>
        <dbReference type="RuleBase" id="RU362118"/>
    </source>
</evidence>
<dbReference type="GO" id="GO:0030170">
    <property type="term" value="F:pyridoxal phosphate binding"/>
    <property type="evidence" value="ECO:0007669"/>
    <property type="project" value="InterPro"/>
</dbReference>
<reference evidence="4 5" key="1">
    <citation type="journal article" date="2015" name="Genome Announc.">
        <title>Expanding the biotechnology potential of lactobacilli through comparative genomics of 213 strains and associated genera.</title>
        <authorList>
            <person name="Sun Z."/>
            <person name="Harris H.M."/>
            <person name="McCann A."/>
            <person name="Guo C."/>
            <person name="Argimon S."/>
            <person name="Zhang W."/>
            <person name="Yang X."/>
            <person name="Jeffery I.B."/>
            <person name="Cooney J.C."/>
            <person name="Kagawa T.F."/>
            <person name="Liu W."/>
            <person name="Song Y."/>
            <person name="Salvetti E."/>
            <person name="Wrobel A."/>
            <person name="Rasinkangas P."/>
            <person name="Parkhill J."/>
            <person name="Rea M.C."/>
            <person name="O'Sullivan O."/>
            <person name="Ritari J."/>
            <person name="Douillard F.P."/>
            <person name="Paul Ross R."/>
            <person name="Yang R."/>
            <person name="Briner A.E."/>
            <person name="Felis G.E."/>
            <person name="de Vos W.M."/>
            <person name="Barrangou R."/>
            <person name="Klaenhammer T.R."/>
            <person name="Caufield P.W."/>
            <person name="Cui Y."/>
            <person name="Zhang H."/>
            <person name="O'Toole P.W."/>
        </authorList>
    </citation>
    <scope>NUCLEOTIDE SEQUENCE [LARGE SCALE GENOMIC DNA]</scope>
    <source>
        <strain evidence="4 5">ATCC 27304</strain>
    </source>
</reference>
<dbReference type="GO" id="GO:0019346">
    <property type="term" value="P:transsulfuration"/>
    <property type="evidence" value="ECO:0007669"/>
    <property type="project" value="InterPro"/>
</dbReference>
<dbReference type="Gene3D" id="3.40.640.10">
    <property type="entry name" value="Type I PLP-dependent aspartate aminotransferase-like (Major domain)"/>
    <property type="match status" value="1"/>
</dbReference>
<protein>
    <submittedName>
        <fullName evidence="4">Cystathionine gamma-synthase</fullName>
    </submittedName>
</protein>
<sequence length="145" mass="16117">MIVDNTFATSYLLSPLTLGADIVVNSLTKFANGHSDVCLGSVTGSNEFIKKAYDLQVLLGTTAAPFDAWLCERGMRTMDLRVQKQSDNALALAKFLENNKFVKRVHYIGLADHPQHQLAKKIFPNGYGGMLSFELPEMKLFLTNF</sequence>
<dbReference type="InterPro" id="IPR015422">
    <property type="entry name" value="PyrdxlP-dep_Trfase_small"/>
</dbReference>
<evidence type="ECO:0000256" key="2">
    <source>
        <dbReference type="ARBA" id="ARBA00022898"/>
    </source>
</evidence>
<dbReference type="SUPFAM" id="SSF53383">
    <property type="entry name" value="PLP-dependent transferases"/>
    <property type="match status" value="1"/>
</dbReference>
<dbReference type="STRING" id="1618.IV36_GL001207"/>
<evidence type="ECO:0000313" key="5">
    <source>
        <dbReference type="Proteomes" id="UP000051727"/>
    </source>
</evidence>
<dbReference type="PANTHER" id="PTHR11808">
    <property type="entry name" value="TRANS-SULFURATION ENZYME FAMILY MEMBER"/>
    <property type="match status" value="1"/>
</dbReference>
<dbReference type="InterPro" id="IPR000277">
    <property type="entry name" value="Cys/Met-Metab_PyrdxlP-dep_enz"/>
</dbReference>
<organism evidence="4 5">
    <name type="scientific">Liquorilactobacillus mali</name>
    <dbReference type="NCBI Taxonomy" id="1618"/>
    <lineage>
        <taxon>Bacteria</taxon>
        <taxon>Bacillati</taxon>
        <taxon>Bacillota</taxon>
        <taxon>Bacilli</taxon>
        <taxon>Lactobacillales</taxon>
        <taxon>Lactobacillaceae</taxon>
        <taxon>Liquorilactobacillus</taxon>
    </lineage>
</organism>
<dbReference type="GO" id="GO:0005737">
    <property type="term" value="C:cytoplasm"/>
    <property type="evidence" value="ECO:0007669"/>
    <property type="project" value="TreeGrafter"/>
</dbReference>
<comment type="similarity">
    <text evidence="3">Belongs to the trans-sulfuration enzymes family.</text>
</comment>
<dbReference type="AlphaFoldDB" id="A0A0R2FHL7"/>
<dbReference type="Pfam" id="PF01053">
    <property type="entry name" value="Cys_Met_Meta_PP"/>
    <property type="match status" value="1"/>
</dbReference>
<dbReference type="InterPro" id="IPR015424">
    <property type="entry name" value="PyrdxlP-dep_Trfase"/>
</dbReference>
<gene>
    <name evidence="4" type="ORF">IV36_GL001207</name>
</gene>
<keyword evidence="2 3" id="KW-0663">Pyridoxal phosphate</keyword>
<dbReference type="EMBL" id="JQAR01000027">
    <property type="protein sequence ID" value="KRN27099.1"/>
    <property type="molecule type" value="Genomic_DNA"/>
</dbReference>
<evidence type="ECO:0000313" key="4">
    <source>
        <dbReference type="EMBL" id="KRN27099.1"/>
    </source>
</evidence>
<dbReference type="Proteomes" id="UP000051727">
    <property type="component" value="Unassembled WGS sequence"/>
</dbReference>
<dbReference type="InterPro" id="IPR015421">
    <property type="entry name" value="PyrdxlP-dep_Trfase_major"/>
</dbReference>
<dbReference type="GO" id="GO:0016846">
    <property type="term" value="F:carbon-sulfur lyase activity"/>
    <property type="evidence" value="ECO:0007669"/>
    <property type="project" value="TreeGrafter"/>
</dbReference>
<comment type="cofactor">
    <cofactor evidence="1 3">
        <name>pyridoxal 5'-phosphate</name>
        <dbReference type="ChEBI" id="CHEBI:597326"/>
    </cofactor>
</comment>
<evidence type="ECO:0000256" key="1">
    <source>
        <dbReference type="ARBA" id="ARBA00001933"/>
    </source>
</evidence>
<proteinExistence type="inferred from homology"/>
<accession>A0A0R2FHL7</accession>
<dbReference type="Gene3D" id="3.90.1150.10">
    <property type="entry name" value="Aspartate Aminotransferase, domain 1"/>
    <property type="match status" value="1"/>
</dbReference>